<evidence type="ECO:0000313" key="1">
    <source>
        <dbReference type="EMBL" id="CAH6723276.1"/>
    </source>
</evidence>
<name>A0ACA9YE33_9ASCO</name>
<dbReference type="Proteomes" id="UP001152531">
    <property type="component" value="Unassembled WGS sequence"/>
</dbReference>
<gene>
    <name evidence="1" type="ORF">CLIB1444_14S00496</name>
</gene>
<proteinExistence type="predicted"/>
<sequence length="949" mass="110117">MGSKRKNIDPELMEVDGITSDHSDYFATSEEEEANGPNSGNESGESDFEHDDSYEDAYDPEVSHFEDSSVDEDENSSVDEDALGDLDQFRQNLAGASNMNIKAKRRQFKRYAMSSKATDPEIRDGLSRANEAYVAQNYDEAGELYLKVLAVDPGNSSALRSIAEIALEKQDRMEGLRLSLQAASIAKTEEILWARLAEIASSLGFDSLAIRGYSKAIALKGKSRFKYIKERSMLYKKNKIYGRALDGFRKLHQRFPLNHEYIKELASIYMDQNRANDAINLYLDILDKNIHRRDKNQRIPRFDWNELNILCELYINRHEWSPALKVIKIGSRYIQGRSDESKIWEEIDNDAEFDSRRLRYLEHHKRLKKEMLSREYDFPFIDIRFKLGIVRLELGHNEEALKHFNRLMEEDEIPDLLYEAGKALENNGYYSEALLFLIKAAEDDSLGQDLDLNTSIAKCYFETRRFEDARDLYEEILRSTPDDNNIKLSLAEVLYYNDDKKRSKQLLDEVAKSTKKVVRVADGGEDTSRTGKRTKLTDQQAEETDERVKRKVLDTFKRMNRLEDVIAQGDEVAIDTWMQLASQLIEIFTSVPSFFPRDKNRIFKGIVSYRRKKPLEIDERLARVYNLYEGMNTTDTNSRSVLTSEKEFRGLDYDSWFMIFVQYALFLKYKDNVEYGSKIIEIATDVSVFVQDKSKESMLKLMLIVFGITNEEFSTTVSTNVRSFLLNNQFSPFIFKFFLCCFPSGSDAWETFSNYNHQKFFLRQLKAYDSVMTKEPISGMATITADKSFTYNHEPIELLYIYANLLGGSRSHISSVVYLNRIYKQYNQDPMICFSLGISHVQRSMQRLSSNRHVQLLQGLSYIMEYRELRLKNGGDYEKQEVEYNLGRVFHMIGLTTEAVSHYEKVLEVEVGEEDYDLRRDAAYNLSLIYNINGNSGKARELLEEYLTV</sequence>
<dbReference type="EMBL" id="CALSDN010000014">
    <property type="protein sequence ID" value="CAH6723276.1"/>
    <property type="molecule type" value="Genomic_DNA"/>
</dbReference>
<reference evidence="1" key="1">
    <citation type="submission" date="2022-06" db="EMBL/GenBank/DDBJ databases">
        <authorList>
            <person name="Legras J.-L."/>
            <person name="Devillers H."/>
            <person name="Grondin C."/>
        </authorList>
    </citation>
    <scope>NUCLEOTIDE SEQUENCE</scope>
    <source>
        <strain evidence="1">CLIB 1444</strain>
    </source>
</reference>
<protein>
    <submittedName>
        <fullName evidence="1">Transcription factor tau 131 kDa subunit</fullName>
    </submittedName>
</protein>
<comment type="caution">
    <text evidence="1">The sequence shown here is derived from an EMBL/GenBank/DDBJ whole genome shotgun (WGS) entry which is preliminary data.</text>
</comment>
<accession>A0ACA9YE33</accession>
<organism evidence="1 2">
    <name type="scientific">[Candida] jaroonii</name>
    <dbReference type="NCBI Taxonomy" id="467808"/>
    <lineage>
        <taxon>Eukaryota</taxon>
        <taxon>Fungi</taxon>
        <taxon>Dikarya</taxon>
        <taxon>Ascomycota</taxon>
        <taxon>Saccharomycotina</taxon>
        <taxon>Pichiomycetes</taxon>
        <taxon>Debaryomycetaceae</taxon>
        <taxon>Yamadazyma</taxon>
    </lineage>
</organism>
<evidence type="ECO:0000313" key="2">
    <source>
        <dbReference type="Proteomes" id="UP001152531"/>
    </source>
</evidence>
<keyword evidence="2" id="KW-1185">Reference proteome</keyword>